<dbReference type="RefSeq" id="WP_132849664.1">
    <property type="nucleotide sequence ID" value="NZ_CP058648.1"/>
</dbReference>
<dbReference type="Proteomes" id="UP000295504">
    <property type="component" value="Unassembled WGS sequence"/>
</dbReference>
<evidence type="ECO:0000313" key="2">
    <source>
        <dbReference type="Proteomes" id="UP000295504"/>
    </source>
</evidence>
<dbReference type="InterPro" id="IPR045654">
    <property type="entry name" value="DUF6395"/>
</dbReference>
<reference evidence="1 2" key="1">
    <citation type="submission" date="2019-03" db="EMBL/GenBank/DDBJ databases">
        <title>Genomic Encyclopedia of Type Strains, Phase IV (KMG-IV): sequencing the most valuable type-strain genomes for metagenomic binning, comparative biology and taxonomic classification.</title>
        <authorList>
            <person name="Goeker M."/>
        </authorList>
    </citation>
    <scope>NUCLEOTIDE SEQUENCE [LARGE SCALE GENOMIC DNA]</scope>
    <source>
        <strain evidence="1 2">DSM 100013</strain>
    </source>
</reference>
<proteinExistence type="predicted"/>
<sequence>MKVDFNCNSGVLNLKFLLDQNEGMDCTGSVKMERDECKIVLPKDWTVYSIHPDLFALAVILIVYPFIDKELNIGIGVSKEFNEEFHSLTGKKIIPVDNRLKPRKAERNSRPALAYSGGVDSTVALTLLPENTFCVFLDRILPKDDSNIKIYDKRAIYKACKFLSDIGRDVHVIETDLEYVRSPKGFAIEYSTSIPAILLADYKDGFDSIASGTVLESAYLEFKDFNKSRLYNIEWRKLFNIVDLLRNDVTAGLSNVATLKILHKDQRYVHIAKSCMKSDGLKNCMDCWKCFRKTLIIKTLNKEQITDELIDRLFLISEARTYLKRIPLRFENQFAYITANYEGSHPLMKLLKNLTKEYNNIEVYWLEKWYSPSVEHLCPKYKNTIIENIKKYVEVMSEEEQKIVQNWDSRNIYNLDNYKKTHSRFLDTLNNHRKNKKK</sequence>
<dbReference type="AlphaFoldDB" id="A0A4R2TL71"/>
<keyword evidence="2" id="KW-1185">Reference proteome</keyword>
<dbReference type="SUPFAM" id="SSF52402">
    <property type="entry name" value="Adenine nucleotide alpha hydrolases-like"/>
    <property type="match status" value="1"/>
</dbReference>
<dbReference type="Pfam" id="PF19932">
    <property type="entry name" value="DUF6395"/>
    <property type="match status" value="1"/>
</dbReference>
<dbReference type="Gene3D" id="3.40.50.620">
    <property type="entry name" value="HUPs"/>
    <property type="match status" value="1"/>
</dbReference>
<name>A0A4R2TL71_9FIRM</name>
<evidence type="ECO:0008006" key="3">
    <source>
        <dbReference type="Google" id="ProtNLM"/>
    </source>
</evidence>
<organism evidence="1 2">
    <name type="scientific">Serpentinicella alkaliphila</name>
    <dbReference type="NCBI Taxonomy" id="1734049"/>
    <lineage>
        <taxon>Bacteria</taxon>
        <taxon>Bacillati</taxon>
        <taxon>Bacillota</taxon>
        <taxon>Clostridia</taxon>
        <taxon>Peptostreptococcales</taxon>
        <taxon>Natronincolaceae</taxon>
        <taxon>Serpentinicella</taxon>
    </lineage>
</organism>
<accession>A0A4R2TL71</accession>
<dbReference type="EMBL" id="SLYC01000058">
    <property type="protein sequence ID" value="TCP95622.1"/>
    <property type="molecule type" value="Genomic_DNA"/>
</dbReference>
<evidence type="ECO:0000313" key="1">
    <source>
        <dbReference type="EMBL" id="TCP95622.1"/>
    </source>
</evidence>
<comment type="caution">
    <text evidence="1">The sequence shown here is derived from an EMBL/GenBank/DDBJ whole genome shotgun (WGS) entry which is preliminary data.</text>
</comment>
<dbReference type="InterPro" id="IPR014729">
    <property type="entry name" value="Rossmann-like_a/b/a_fold"/>
</dbReference>
<protein>
    <recommendedName>
        <fullName evidence="3">7-cyano-7-deazaguanine synthase in queuosine biosynthesis</fullName>
    </recommendedName>
</protein>
<gene>
    <name evidence="1" type="ORF">EDD79_10586</name>
</gene>
<dbReference type="OrthoDB" id="9776919at2"/>